<dbReference type="GO" id="GO:0015074">
    <property type="term" value="P:DNA integration"/>
    <property type="evidence" value="ECO:0007669"/>
    <property type="project" value="InterPro"/>
</dbReference>
<evidence type="ECO:0000256" key="1">
    <source>
        <dbReference type="ARBA" id="ARBA00022750"/>
    </source>
</evidence>
<evidence type="ECO:0000256" key="2">
    <source>
        <dbReference type="SAM" id="MobiDB-lite"/>
    </source>
</evidence>
<dbReference type="Proteomes" id="UP000288805">
    <property type="component" value="Unassembled WGS sequence"/>
</dbReference>
<dbReference type="CDD" id="cd09272">
    <property type="entry name" value="RNase_HI_RT_Ty1"/>
    <property type="match status" value="1"/>
</dbReference>
<dbReference type="Pfam" id="PF13976">
    <property type="entry name" value="gag_pre-integrs"/>
    <property type="match status" value="1"/>
</dbReference>
<evidence type="ECO:0000313" key="5">
    <source>
        <dbReference type="Proteomes" id="UP000288805"/>
    </source>
</evidence>
<evidence type="ECO:0000259" key="3">
    <source>
        <dbReference type="PROSITE" id="PS50994"/>
    </source>
</evidence>
<dbReference type="InterPro" id="IPR043502">
    <property type="entry name" value="DNA/RNA_pol_sf"/>
</dbReference>
<dbReference type="Pfam" id="PF22936">
    <property type="entry name" value="Pol_BBD"/>
    <property type="match status" value="1"/>
</dbReference>
<dbReference type="InterPro" id="IPR012337">
    <property type="entry name" value="RNaseH-like_sf"/>
</dbReference>
<dbReference type="InterPro" id="IPR025724">
    <property type="entry name" value="GAG-pre-integrase_dom"/>
</dbReference>
<comment type="caution">
    <text evidence="4">The sequence shown here is derived from an EMBL/GenBank/DDBJ whole genome shotgun (WGS) entry which is preliminary data.</text>
</comment>
<feature type="compositionally biased region" description="Low complexity" evidence="2">
    <location>
        <begin position="220"/>
        <end position="236"/>
    </location>
</feature>
<gene>
    <name evidence="4" type="primary">RE2_421</name>
    <name evidence="4" type="ORF">CK203_041754</name>
</gene>
<sequence>MAKGGSGNGNRGGQVNSEIVVVEDSSSPYFLHNGDHPGLNLVLNLLTGPNYHTWRRAMLMALTAKNKVGFVDGTISRPMSHDLIYGAWNRCNSMISSWIINAVSREIADSLLYLDSACDIWKDLNDRFNQGNGPRIFQIKKQLSALNQGSLDVNSYFTKLKILWDELREFQPVPIRGQILMMDPLPAINKVFSLVIQEERHRTVGYSYSGSHNSDPMTFGSNSNAPAGSSGSSESTVSSLTTMQCQQLIQLLTNQLSSTSSASTENSSTGPSVSNFAGNKVKIQNKGWIIDSGATHHVCNDISLFDSSIDVQNVRVTLPTGITVPIDRVGSVILSKDVKLLNVLFVPTFRYNLLSVSAFTDTLSLSMVFTPDACIIQEPSRGKMIGKGSRKGQLYQLDFDSFVADKAFVAASRIPTSNILSLWHSRLGHPSFSRLKGLQSILDFDSSFDLTPCNVCPLAKQRCLPYISLNKRCSSTFNLLHLDIWGPFSVGSVEGYKFFLTIVDDYSRVTWVYMLKNKSEVQKYIPDFFAFVKKQFGKEVKAIRSDNAPELFLSNFYHSLGVIHYRSCVETPQQNSVVEMKHQHILNVARALLFQSSLPVCYWSDCILTALTGQNSHLEPKQPFFLVIPLVFKGTQLFAKAAEIPEWRAAMDCELEALEENKTWSIVSLPVVAKGYTQREGIDYVDTFSPVAKLVTVKLLLAIAAVKGWHLSQLDVNNAFLHGDLNEEVYMKLPPGYNRKGESLPSNAVCLLHKSLYGLNKPQDSGFLSFLLPLMGLGFSQSPSDHSLFIKNVDGLFIALLVYVDDVIIASNNQGAIADLKSELNKLFKLKDLGDVSIFLGLEIANPLLESVFLSENMFLICFLISGYLGCKAASTPMEANVKLSMDEGVDLPDVDLVSSFLVLNCPIYMLLKESFVTLKIGLVVPIREDLLLVFVFSWGILWCHGNPRNNTLFLALSAEAEYRAMANTSCEITWLLAPLKDFGIDHSAPALLFCDNQSALHMAENPVFHKRTKHIEIDCHLVRDKVKVGFSSLCLFLQNTS</sequence>
<dbReference type="AlphaFoldDB" id="A0A438HH41"/>
<dbReference type="GO" id="GO:0003676">
    <property type="term" value="F:nucleic acid binding"/>
    <property type="evidence" value="ECO:0007669"/>
    <property type="project" value="InterPro"/>
</dbReference>
<proteinExistence type="predicted"/>
<dbReference type="PANTHER" id="PTHR37610">
    <property type="entry name" value="CCHC-TYPE DOMAIN-CONTAINING PROTEIN"/>
    <property type="match status" value="1"/>
</dbReference>
<dbReference type="PROSITE" id="PS50994">
    <property type="entry name" value="INTEGRASE"/>
    <property type="match status" value="1"/>
</dbReference>
<name>A0A438HH41_VITVI</name>
<dbReference type="Gene3D" id="3.30.420.10">
    <property type="entry name" value="Ribonuclease H-like superfamily/Ribonuclease H"/>
    <property type="match status" value="1"/>
</dbReference>
<dbReference type="EMBL" id="QGNW01000223">
    <property type="protein sequence ID" value="RVW83764.1"/>
    <property type="molecule type" value="Genomic_DNA"/>
</dbReference>
<dbReference type="Pfam" id="PF03732">
    <property type="entry name" value="Retrotrans_gag"/>
    <property type="match status" value="1"/>
</dbReference>
<dbReference type="InterPro" id="IPR005162">
    <property type="entry name" value="Retrotrans_gag_dom"/>
</dbReference>
<protein>
    <submittedName>
        <fullName evidence="4">Retrovirus-related Pol polyprotein from transposon RE2</fullName>
    </submittedName>
</protein>
<dbReference type="PANTHER" id="PTHR37610:SF97">
    <property type="entry name" value="RETROTRANSPOSON GAG DOMAIN-CONTAINING PROTEIN"/>
    <property type="match status" value="1"/>
</dbReference>
<dbReference type="SUPFAM" id="SSF56672">
    <property type="entry name" value="DNA/RNA polymerases"/>
    <property type="match status" value="1"/>
</dbReference>
<organism evidence="4 5">
    <name type="scientific">Vitis vinifera</name>
    <name type="common">Grape</name>
    <dbReference type="NCBI Taxonomy" id="29760"/>
    <lineage>
        <taxon>Eukaryota</taxon>
        <taxon>Viridiplantae</taxon>
        <taxon>Streptophyta</taxon>
        <taxon>Embryophyta</taxon>
        <taxon>Tracheophyta</taxon>
        <taxon>Spermatophyta</taxon>
        <taxon>Magnoliopsida</taxon>
        <taxon>eudicotyledons</taxon>
        <taxon>Gunneridae</taxon>
        <taxon>Pentapetalae</taxon>
        <taxon>rosids</taxon>
        <taxon>Vitales</taxon>
        <taxon>Vitaceae</taxon>
        <taxon>Viteae</taxon>
        <taxon>Vitis</taxon>
    </lineage>
</organism>
<dbReference type="SUPFAM" id="SSF53098">
    <property type="entry name" value="Ribonuclease H-like"/>
    <property type="match status" value="1"/>
</dbReference>
<dbReference type="InterPro" id="IPR054722">
    <property type="entry name" value="PolX-like_BBD"/>
</dbReference>
<dbReference type="InterPro" id="IPR013103">
    <property type="entry name" value="RVT_2"/>
</dbReference>
<dbReference type="InterPro" id="IPR029472">
    <property type="entry name" value="Copia-like_N"/>
</dbReference>
<dbReference type="InterPro" id="IPR001584">
    <property type="entry name" value="Integrase_cat-core"/>
</dbReference>
<dbReference type="Pfam" id="PF14244">
    <property type="entry name" value="Retrotran_gag_3"/>
    <property type="match status" value="1"/>
</dbReference>
<feature type="domain" description="Integrase catalytic" evidence="3">
    <location>
        <begin position="461"/>
        <end position="637"/>
    </location>
</feature>
<keyword evidence="1" id="KW-0064">Aspartyl protease</keyword>
<evidence type="ECO:0000313" key="4">
    <source>
        <dbReference type="EMBL" id="RVW83764.1"/>
    </source>
</evidence>
<keyword evidence="1" id="KW-0645">Protease</keyword>
<keyword evidence="1" id="KW-0378">Hydrolase</keyword>
<reference evidence="4 5" key="1">
    <citation type="journal article" date="2018" name="PLoS Genet.">
        <title>Population sequencing reveals clonal diversity and ancestral inbreeding in the grapevine cultivar Chardonnay.</title>
        <authorList>
            <person name="Roach M.J."/>
            <person name="Johnson D.L."/>
            <person name="Bohlmann J."/>
            <person name="van Vuuren H.J."/>
            <person name="Jones S.J."/>
            <person name="Pretorius I.S."/>
            <person name="Schmidt S.A."/>
            <person name="Borneman A.R."/>
        </authorList>
    </citation>
    <scope>NUCLEOTIDE SEQUENCE [LARGE SCALE GENOMIC DNA]</scope>
    <source>
        <strain evidence="5">cv. Chardonnay</strain>
        <tissue evidence="4">Leaf</tissue>
    </source>
</reference>
<dbReference type="Pfam" id="PF07727">
    <property type="entry name" value="RVT_2"/>
    <property type="match status" value="1"/>
</dbReference>
<dbReference type="InterPro" id="IPR036397">
    <property type="entry name" value="RNaseH_sf"/>
</dbReference>
<dbReference type="GO" id="GO:0004190">
    <property type="term" value="F:aspartic-type endopeptidase activity"/>
    <property type="evidence" value="ECO:0007669"/>
    <property type="project" value="UniProtKB-KW"/>
</dbReference>
<accession>A0A438HH41</accession>
<feature type="region of interest" description="Disordered" evidence="2">
    <location>
        <begin position="215"/>
        <end position="236"/>
    </location>
</feature>